<dbReference type="STRING" id="447.Lboz_0106"/>
<feature type="transmembrane region" description="Helical" evidence="5">
    <location>
        <begin position="212"/>
        <end position="232"/>
    </location>
</feature>
<dbReference type="PATRIC" id="fig|447.4.peg.114"/>
<feature type="transmembrane region" description="Helical" evidence="5">
    <location>
        <begin position="140"/>
        <end position="159"/>
    </location>
</feature>
<feature type="transmembrane region" description="Helical" evidence="5">
    <location>
        <begin position="58"/>
        <end position="80"/>
    </location>
</feature>
<dbReference type="Proteomes" id="UP000054695">
    <property type="component" value="Unassembled WGS sequence"/>
</dbReference>
<dbReference type="PANTHER" id="PTHR32322:SF9">
    <property type="entry name" value="AMINO-ACID METABOLITE EFFLUX PUMP-RELATED"/>
    <property type="match status" value="1"/>
</dbReference>
<evidence type="ECO:0000313" key="7">
    <source>
        <dbReference type="EMBL" id="KTC77153.1"/>
    </source>
</evidence>
<evidence type="ECO:0000256" key="1">
    <source>
        <dbReference type="ARBA" id="ARBA00004141"/>
    </source>
</evidence>
<feature type="transmembrane region" description="Helical" evidence="5">
    <location>
        <begin position="115"/>
        <end position="134"/>
    </location>
</feature>
<evidence type="ECO:0000256" key="5">
    <source>
        <dbReference type="SAM" id="Phobius"/>
    </source>
</evidence>
<dbReference type="InterPro" id="IPR000620">
    <property type="entry name" value="EamA_dom"/>
</dbReference>
<comment type="caution">
    <text evidence="7">The sequence shown here is derived from an EMBL/GenBank/DDBJ whole genome shotgun (WGS) entry which is preliminary data.</text>
</comment>
<evidence type="ECO:0000259" key="6">
    <source>
        <dbReference type="Pfam" id="PF00892"/>
    </source>
</evidence>
<dbReference type="Pfam" id="PF00892">
    <property type="entry name" value="EamA"/>
    <property type="match status" value="2"/>
</dbReference>
<dbReference type="InterPro" id="IPR037185">
    <property type="entry name" value="EmrE-like"/>
</dbReference>
<keyword evidence="3 5" id="KW-1133">Transmembrane helix</keyword>
<reference evidence="7 8" key="1">
    <citation type="submission" date="2015-11" db="EMBL/GenBank/DDBJ databases">
        <title>Genomic analysis of 38 Legionella species identifies large and diverse effector repertoires.</title>
        <authorList>
            <person name="Burstein D."/>
            <person name="Amaro F."/>
            <person name="Zusman T."/>
            <person name="Lifshitz Z."/>
            <person name="Cohen O."/>
            <person name="Gilbert J.A."/>
            <person name="Pupko T."/>
            <person name="Shuman H.A."/>
            <person name="Segal G."/>
        </authorList>
    </citation>
    <scope>NUCLEOTIDE SEQUENCE [LARGE SCALE GENOMIC DNA]</scope>
    <source>
        <strain evidence="7 8">WIGA</strain>
    </source>
</reference>
<name>A0A0W0S1V4_LEGBO</name>
<dbReference type="GO" id="GO:0016020">
    <property type="term" value="C:membrane"/>
    <property type="evidence" value="ECO:0007669"/>
    <property type="project" value="UniProtKB-SubCell"/>
</dbReference>
<evidence type="ECO:0000256" key="3">
    <source>
        <dbReference type="ARBA" id="ARBA00022989"/>
    </source>
</evidence>
<feature type="transmembrane region" description="Helical" evidence="5">
    <location>
        <begin position="171"/>
        <end position="192"/>
    </location>
</feature>
<feature type="transmembrane region" description="Helical" evidence="5">
    <location>
        <begin position="32"/>
        <end position="51"/>
    </location>
</feature>
<evidence type="ECO:0000256" key="2">
    <source>
        <dbReference type="ARBA" id="ARBA00022692"/>
    </source>
</evidence>
<dbReference type="EMBL" id="LNXU01000002">
    <property type="protein sequence ID" value="KTC77153.1"/>
    <property type="molecule type" value="Genomic_DNA"/>
</dbReference>
<protein>
    <submittedName>
        <fullName evidence="7">Cysteine and O-acetyl-L-serine efflux system</fullName>
    </submittedName>
</protein>
<sequence>MPITHLLLALLVVVIWGINFLFVSFGLEEISPLLLCALRFLLASIPAIFFIKLPQSSFRAIVLYGFVMFALQFAFLFIGMNVGMPAGMASLLMQTQVFFSMFFAVVFLGEQPNTGQILGALVAFAGIGLVAMHFDSDISLAGFVFILAAAATWGLGNLITKRIKGSNTNMMAMIAWGSFVACIPMFLLSLMFEGPSSFVYTYEHISWRGTLSLFYIVFASTWIGYGVWNWLIARYPVGVVAPFTLLVPIVAILSSVLVLGEPFQQWKLAAGLLVIGGLCINVLGARFFAVKEQSEVALNE</sequence>
<dbReference type="RefSeq" id="WP_058457820.1">
    <property type="nucleotide sequence ID" value="NZ_CAAAIY010000003.1"/>
</dbReference>
<comment type="subcellular location">
    <subcellularLocation>
        <location evidence="1">Membrane</location>
        <topology evidence="1">Multi-pass membrane protein</topology>
    </subcellularLocation>
</comment>
<organism evidence="7 8">
    <name type="scientific">Legionella bozemanae</name>
    <name type="common">Fluoribacter bozemanae</name>
    <dbReference type="NCBI Taxonomy" id="447"/>
    <lineage>
        <taxon>Bacteria</taxon>
        <taxon>Pseudomonadati</taxon>
        <taxon>Pseudomonadota</taxon>
        <taxon>Gammaproteobacteria</taxon>
        <taxon>Legionellales</taxon>
        <taxon>Legionellaceae</taxon>
        <taxon>Legionella</taxon>
    </lineage>
</organism>
<evidence type="ECO:0000313" key="8">
    <source>
        <dbReference type="Proteomes" id="UP000054695"/>
    </source>
</evidence>
<evidence type="ECO:0000256" key="4">
    <source>
        <dbReference type="ARBA" id="ARBA00023136"/>
    </source>
</evidence>
<gene>
    <name evidence="7" type="primary">eamA</name>
    <name evidence="7" type="ORF">Lboz_0106</name>
</gene>
<feature type="domain" description="EamA" evidence="6">
    <location>
        <begin position="6"/>
        <end position="131"/>
    </location>
</feature>
<accession>A0A0W0S1V4</accession>
<feature type="transmembrane region" description="Helical" evidence="5">
    <location>
        <begin position="239"/>
        <end position="260"/>
    </location>
</feature>
<dbReference type="Gene3D" id="1.10.3730.20">
    <property type="match status" value="1"/>
</dbReference>
<dbReference type="SUPFAM" id="SSF103481">
    <property type="entry name" value="Multidrug resistance efflux transporter EmrE"/>
    <property type="match status" value="2"/>
</dbReference>
<dbReference type="PANTHER" id="PTHR32322">
    <property type="entry name" value="INNER MEMBRANE TRANSPORTER"/>
    <property type="match status" value="1"/>
</dbReference>
<feature type="domain" description="EamA" evidence="6">
    <location>
        <begin position="141"/>
        <end position="282"/>
    </location>
</feature>
<proteinExistence type="predicted"/>
<keyword evidence="2 5" id="KW-0812">Transmembrane</keyword>
<dbReference type="InterPro" id="IPR050638">
    <property type="entry name" value="AA-Vitamin_Transporters"/>
</dbReference>
<feature type="transmembrane region" description="Helical" evidence="5">
    <location>
        <begin position="7"/>
        <end position="26"/>
    </location>
</feature>
<dbReference type="AlphaFoldDB" id="A0A0W0S1V4"/>
<keyword evidence="4 5" id="KW-0472">Membrane</keyword>
<feature type="transmembrane region" description="Helical" evidence="5">
    <location>
        <begin position="86"/>
        <end position="108"/>
    </location>
</feature>
<dbReference type="OrthoDB" id="7158585at2"/>
<feature type="transmembrane region" description="Helical" evidence="5">
    <location>
        <begin position="266"/>
        <end position="289"/>
    </location>
</feature>
<keyword evidence="8" id="KW-1185">Reference proteome</keyword>